<evidence type="ECO:0000313" key="3">
    <source>
        <dbReference type="Proteomes" id="UP000198407"/>
    </source>
</evidence>
<organism evidence="2 3">
    <name type="scientific">Pseudomonas japonica</name>
    <dbReference type="NCBI Taxonomy" id="256466"/>
    <lineage>
        <taxon>Bacteria</taxon>
        <taxon>Pseudomonadati</taxon>
        <taxon>Pseudomonadota</taxon>
        <taxon>Gammaproteobacteria</taxon>
        <taxon>Pseudomonadales</taxon>
        <taxon>Pseudomonadaceae</taxon>
        <taxon>Pseudomonas</taxon>
    </lineage>
</organism>
<dbReference type="OrthoDB" id="6885796at2"/>
<keyword evidence="1" id="KW-0175">Coiled coil</keyword>
<feature type="coiled-coil region" evidence="1">
    <location>
        <begin position="37"/>
        <end position="99"/>
    </location>
</feature>
<gene>
    <name evidence="2" type="ORF">SAMN05444352_13034</name>
</gene>
<sequence length="206" mass="23476">MSQDFHGGVGQVAEGDINNFGGINIHLADKRETRGLVSAQRQELHELRAKCEELGDDPRDVWRQVHAQLGVRSLNEISAERFAEARSVMQRRLEHLQEDADKRRLIGKILRTTDEKDARKELNNFCDRRFGRTHLGNFARADLQVVLAFVQDFTVRPVVQPSVVPVQTQLSPATPGRLELREFLTVYRANAIGLFVFGLIVGKFWF</sequence>
<dbReference type="EMBL" id="FZOL01000030">
    <property type="protein sequence ID" value="SNT23183.1"/>
    <property type="molecule type" value="Genomic_DNA"/>
</dbReference>
<name>A0A239L018_9PSED</name>
<reference evidence="3" key="1">
    <citation type="submission" date="2017-06" db="EMBL/GenBank/DDBJ databases">
        <authorList>
            <person name="Varghese N."/>
            <person name="Submissions S."/>
        </authorList>
    </citation>
    <scope>NUCLEOTIDE SEQUENCE [LARGE SCALE GENOMIC DNA]</scope>
    <source>
        <strain evidence="3">DSM 22348</strain>
    </source>
</reference>
<evidence type="ECO:0000313" key="2">
    <source>
        <dbReference type="EMBL" id="SNT23183.1"/>
    </source>
</evidence>
<accession>A0A239L018</accession>
<evidence type="ECO:0000256" key="1">
    <source>
        <dbReference type="SAM" id="Coils"/>
    </source>
</evidence>
<dbReference type="Proteomes" id="UP000198407">
    <property type="component" value="Unassembled WGS sequence"/>
</dbReference>
<proteinExistence type="predicted"/>
<dbReference type="RefSeq" id="WP_042127359.1">
    <property type="nucleotide sequence ID" value="NZ_FZOL01000030.1"/>
</dbReference>
<dbReference type="STRING" id="1215104.GCA_000730585_01686"/>
<keyword evidence="3" id="KW-1185">Reference proteome</keyword>
<dbReference type="AlphaFoldDB" id="A0A239L018"/>
<protein>
    <submittedName>
        <fullName evidence="2">Uncharacterized protein</fullName>
    </submittedName>
</protein>